<protein>
    <submittedName>
        <fullName evidence="6">Subtilase family protein</fullName>
    </submittedName>
</protein>
<dbReference type="InterPro" id="IPR034074">
    <property type="entry name" value="Y4bN_pept_dom"/>
</dbReference>
<gene>
    <name evidence="6" type="ORF">SAMN02746098_01827</name>
</gene>
<dbReference type="STRING" id="1121420.SAMN02746098_01827"/>
<dbReference type="Proteomes" id="UP000183954">
    <property type="component" value="Unassembled WGS sequence"/>
</dbReference>
<dbReference type="AlphaFoldDB" id="A0A1M5X709"/>
<feature type="domain" description="Peptidase S8/S53" evidence="5">
    <location>
        <begin position="272"/>
        <end position="610"/>
    </location>
</feature>
<evidence type="ECO:0000259" key="5">
    <source>
        <dbReference type="Pfam" id="PF00082"/>
    </source>
</evidence>
<evidence type="ECO:0000256" key="4">
    <source>
        <dbReference type="ARBA" id="ARBA00022825"/>
    </source>
</evidence>
<keyword evidence="4" id="KW-0720">Serine protease</keyword>
<keyword evidence="2" id="KW-0645">Protease</keyword>
<dbReference type="Gene3D" id="3.40.50.200">
    <property type="entry name" value="Peptidase S8/S53 domain"/>
    <property type="match status" value="1"/>
</dbReference>
<dbReference type="PANTHER" id="PTHR43806">
    <property type="entry name" value="PEPTIDASE S8"/>
    <property type="match status" value="1"/>
</dbReference>
<dbReference type="InterPro" id="IPR015500">
    <property type="entry name" value="Peptidase_S8_subtilisin-rel"/>
</dbReference>
<dbReference type="EMBL" id="FQXJ01000006">
    <property type="protein sequence ID" value="SHH95571.1"/>
    <property type="molecule type" value="Genomic_DNA"/>
</dbReference>
<dbReference type="InterPro" id="IPR036852">
    <property type="entry name" value="Peptidase_S8/S53_dom_sf"/>
</dbReference>
<dbReference type="SUPFAM" id="SSF52743">
    <property type="entry name" value="Subtilisin-like"/>
    <property type="match status" value="1"/>
</dbReference>
<dbReference type="RefSeq" id="WP_073029436.1">
    <property type="nucleotide sequence ID" value="NZ_FQXJ01000006.1"/>
</dbReference>
<evidence type="ECO:0000256" key="1">
    <source>
        <dbReference type="ARBA" id="ARBA00011073"/>
    </source>
</evidence>
<accession>A0A1M5X709</accession>
<evidence type="ECO:0000313" key="6">
    <source>
        <dbReference type="EMBL" id="SHH95571.1"/>
    </source>
</evidence>
<evidence type="ECO:0000256" key="2">
    <source>
        <dbReference type="ARBA" id="ARBA00022670"/>
    </source>
</evidence>
<keyword evidence="3" id="KW-0378">Hydrolase</keyword>
<dbReference type="Pfam" id="PF00082">
    <property type="entry name" value="Peptidase_S8"/>
    <property type="match status" value="1"/>
</dbReference>
<dbReference type="GO" id="GO:0004252">
    <property type="term" value="F:serine-type endopeptidase activity"/>
    <property type="evidence" value="ECO:0007669"/>
    <property type="project" value="InterPro"/>
</dbReference>
<dbReference type="PRINTS" id="PR00723">
    <property type="entry name" value="SUBTILISIN"/>
</dbReference>
<sequence length="821" mass="92530">MSVEKKNIFLHDTNTSIPYVSRSTPVDKNYPQRENSKAHATFIEKKLNECYERSATQKQVAAIRYKEGVYLEFSSAAKHDLAIKSLENRTQGIRLLNVKSDEETGTIRATVYIPAGKESYFIKKIEAYSSEVTEKGIPKHNDLVRSIDDIRVAMLDSFWIGKPEDIPNEVAQWCEVWIRYDNLFLENALTNISECCRTLEIDIDHNKLIFPERIVHLIKANKSQLSNLISCCEYITEFRRAPEPTSFFDTLYGVEQQEWAEELLNRTEFMDSNSSICLLDTGLNNSHPLISPAIKNINTVQAVNDSWGTTDHMGHGTEMAGIALYHNLKDKLLDHNRLVINHKIESVKILPPKGENPIELYGAITEQAVALAEISNPSADRTLCMAVTSPYYNTEDGSPTSWSAAVDSITSGANENGEKRLFFISAGNVFPAELANNDYPDSSILHGVENPGQSWNAVTVGAIANDIQISDSSYKHFHPVADVGQLSPYSSTSVTWSNKWPIKPEILLDGGNMATNNSDYTECEDLSLLTTYHKHLVRPFSTTWGTSSATAQASWMAAQIYAEYPGIWPETVRALLVHSARWTQSMHRQFCKEDTKTKGRKLLLRTCGYGVPDLSKAIQCVDNSVNLIIQGELQPFTKKHMDEMHLHNIPWPKGVLQSLGETKAIIRATLSYFIEPGPGEVGWKDKYRYPSCSLRFDVINSNETLDDFKKRVNIKMRGDDRKDSGDGSSRDWYLGVGNRDVGSIHSDFCEDLAVNLCDANYVAVYPVIGWWRERSHLGKYNEKVRYALVLSIETPEVEVDLYTPIITKIETTQIIEITIPK</sequence>
<comment type="similarity">
    <text evidence="1">Belongs to the peptidase S8 family.</text>
</comment>
<name>A0A1M5X709_9FIRM</name>
<organism evidence="6 7">
    <name type="scientific">Desulfosporosinus lacus DSM 15449</name>
    <dbReference type="NCBI Taxonomy" id="1121420"/>
    <lineage>
        <taxon>Bacteria</taxon>
        <taxon>Bacillati</taxon>
        <taxon>Bacillota</taxon>
        <taxon>Clostridia</taxon>
        <taxon>Eubacteriales</taxon>
        <taxon>Desulfitobacteriaceae</taxon>
        <taxon>Desulfosporosinus</taxon>
    </lineage>
</organism>
<dbReference type="CDD" id="cd04847">
    <property type="entry name" value="Peptidases_S8_Subtilisin_like_2"/>
    <property type="match status" value="1"/>
</dbReference>
<evidence type="ECO:0000256" key="3">
    <source>
        <dbReference type="ARBA" id="ARBA00022801"/>
    </source>
</evidence>
<dbReference type="InterPro" id="IPR050131">
    <property type="entry name" value="Peptidase_S8_subtilisin-like"/>
</dbReference>
<reference evidence="7" key="1">
    <citation type="submission" date="2016-11" db="EMBL/GenBank/DDBJ databases">
        <authorList>
            <person name="Varghese N."/>
            <person name="Submissions S."/>
        </authorList>
    </citation>
    <scope>NUCLEOTIDE SEQUENCE [LARGE SCALE GENOMIC DNA]</scope>
    <source>
        <strain evidence="7">DSM 15449</strain>
    </source>
</reference>
<evidence type="ECO:0000313" key="7">
    <source>
        <dbReference type="Proteomes" id="UP000183954"/>
    </source>
</evidence>
<proteinExistence type="inferred from homology"/>
<dbReference type="GO" id="GO:0006508">
    <property type="term" value="P:proteolysis"/>
    <property type="evidence" value="ECO:0007669"/>
    <property type="project" value="UniProtKB-KW"/>
</dbReference>
<dbReference type="OrthoDB" id="9759014at2"/>
<dbReference type="PANTHER" id="PTHR43806:SF11">
    <property type="entry name" value="CEREVISIN-RELATED"/>
    <property type="match status" value="1"/>
</dbReference>
<dbReference type="InterPro" id="IPR000209">
    <property type="entry name" value="Peptidase_S8/S53_dom"/>
</dbReference>
<keyword evidence="7" id="KW-1185">Reference proteome</keyword>